<comment type="similarity">
    <text evidence="1 10">Belongs to the SHE9 family.</text>
</comment>
<evidence type="ECO:0000313" key="12">
    <source>
        <dbReference type="EMBL" id="SGZ39229.1"/>
    </source>
</evidence>
<accession>A0A1L0CK70</accession>
<keyword evidence="13" id="KW-1185">Reference proteome</keyword>
<keyword evidence="5 10" id="KW-1133">Transmembrane helix</keyword>
<dbReference type="Pfam" id="PF05546">
    <property type="entry name" value="She9_MDM33"/>
    <property type="match status" value="1"/>
</dbReference>
<dbReference type="EMBL" id="FQNF01000019">
    <property type="protein sequence ID" value="SGZ39229.1"/>
    <property type="molecule type" value="Genomic_DNA"/>
</dbReference>
<proteinExistence type="inferred from homology"/>
<protein>
    <recommendedName>
        <fullName evidence="10">Sensitive to high expression protein 9, mitochondrial</fullName>
    </recommendedName>
</protein>
<feature type="coiled-coil region" evidence="11">
    <location>
        <begin position="152"/>
        <end position="196"/>
    </location>
</feature>
<dbReference type="OrthoDB" id="5595506at2759"/>
<dbReference type="PANTHER" id="PTHR31961:SF3">
    <property type="entry name" value="SENSITIVE TO HIGH EXPRESSION PROTEIN 9, MITOCHONDRIAL"/>
    <property type="match status" value="1"/>
</dbReference>
<dbReference type="GO" id="GO:0005743">
    <property type="term" value="C:mitochondrial inner membrane"/>
    <property type="evidence" value="ECO:0007669"/>
    <property type="project" value="UniProtKB-SubCell"/>
</dbReference>
<comment type="function">
    <text evidence="9">Required for the maintenance of the structure of the mitochondrial inner membrane. Involved in mitochondrial morphology. Causes growth arrest when highly overexpressed.</text>
</comment>
<gene>
    <name evidence="12" type="ORF">HGUI_01429</name>
</gene>
<keyword evidence="6 11" id="KW-0175">Coiled coil</keyword>
<evidence type="ECO:0000256" key="2">
    <source>
        <dbReference type="ARBA" id="ARBA00022692"/>
    </source>
</evidence>
<dbReference type="AlphaFoldDB" id="A0A1L0CK70"/>
<organism evidence="12 13">
    <name type="scientific">Hanseniaspora guilliermondii</name>
    <dbReference type="NCBI Taxonomy" id="56406"/>
    <lineage>
        <taxon>Eukaryota</taxon>
        <taxon>Fungi</taxon>
        <taxon>Dikarya</taxon>
        <taxon>Ascomycota</taxon>
        <taxon>Saccharomycotina</taxon>
        <taxon>Saccharomycetes</taxon>
        <taxon>Saccharomycodales</taxon>
        <taxon>Saccharomycodaceae</taxon>
        <taxon>Hanseniaspora</taxon>
    </lineage>
</organism>
<evidence type="ECO:0000256" key="7">
    <source>
        <dbReference type="ARBA" id="ARBA00023128"/>
    </source>
</evidence>
<dbReference type="GO" id="GO:0007007">
    <property type="term" value="P:inner mitochondrial membrane organization"/>
    <property type="evidence" value="ECO:0007669"/>
    <property type="project" value="TreeGrafter"/>
</dbReference>
<evidence type="ECO:0000256" key="4">
    <source>
        <dbReference type="ARBA" id="ARBA00022946"/>
    </source>
</evidence>
<keyword evidence="3 10" id="KW-0999">Mitochondrion inner membrane</keyword>
<evidence type="ECO:0000256" key="6">
    <source>
        <dbReference type="ARBA" id="ARBA00023054"/>
    </source>
</evidence>
<comment type="subunit">
    <text evidence="10">Homooligomer.</text>
</comment>
<evidence type="ECO:0000256" key="10">
    <source>
        <dbReference type="RuleBase" id="RU364128"/>
    </source>
</evidence>
<comment type="subcellular location">
    <subcellularLocation>
        <location evidence="10">Mitochondrion inner membrane</location>
        <topology evidence="10">Multi-pass membrane protein</topology>
    </subcellularLocation>
</comment>
<feature type="transmembrane region" description="Helical" evidence="10">
    <location>
        <begin position="214"/>
        <end position="234"/>
    </location>
</feature>
<keyword evidence="4 10" id="KW-0809">Transit peptide</keyword>
<dbReference type="VEuPathDB" id="FungiDB:HGUI_01429"/>
<dbReference type="PANTHER" id="PTHR31961">
    <property type="entry name" value="SENSITIVE TO HIGH EXPRESSION PROTEIN 9, MITOCHONDRIAL"/>
    <property type="match status" value="1"/>
</dbReference>
<dbReference type="InterPro" id="IPR008839">
    <property type="entry name" value="MDM33_fungi"/>
</dbReference>
<name>A0A1L0CK70_9ASCO</name>
<comment type="caution">
    <text evidence="10">Lacks conserved residue(s) required for the propagation of feature annotation.</text>
</comment>
<reference evidence="13" key="1">
    <citation type="submission" date="2016-11" db="EMBL/GenBank/DDBJ databases">
        <authorList>
            <person name="Guldener U."/>
        </authorList>
    </citation>
    <scope>NUCLEOTIDE SEQUENCE [LARGE SCALE GENOMIC DNA]</scope>
</reference>
<evidence type="ECO:0000256" key="11">
    <source>
        <dbReference type="SAM" id="Coils"/>
    </source>
</evidence>
<evidence type="ECO:0000256" key="1">
    <source>
        <dbReference type="ARBA" id="ARBA00007472"/>
    </source>
</evidence>
<evidence type="ECO:0000256" key="9">
    <source>
        <dbReference type="ARBA" id="ARBA00024807"/>
    </source>
</evidence>
<keyword evidence="7 10" id="KW-0496">Mitochondrion</keyword>
<evidence type="ECO:0000313" key="13">
    <source>
        <dbReference type="Proteomes" id="UP000183365"/>
    </source>
</evidence>
<dbReference type="Proteomes" id="UP000183365">
    <property type="component" value="Unassembled WGS sequence"/>
</dbReference>
<evidence type="ECO:0000256" key="3">
    <source>
        <dbReference type="ARBA" id="ARBA00022792"/>
    </source>
</evidence>
<keyword evidence="2 10" id="KW-0812">Transmembrane</keyword>
<evidence type="ECO:0000256" key="5">
    <source>
        <dbReference type="ARBA" id="ARBA00022989"/>
    </source>
</evidence>
<evidence type="ECO:0000256" key="8">
    <source>
        <dbReference type="ARBA" id="ARBA00023136"/>
    </source>
</evidence>
<sequence length="322" mass="38417">MLVKSIIKQPNVIFIYTKRNMFLTKFKQKNGDDKDEKNTKFYPRSNLTKISQNIYDIKNTYSTKIMFFKKKLENIPVLLMDANKSINKVTGYDTIQSLKSGIKSIEIDLYQDRISLERESKKLKAINLQQNTTQNLINDLLSRKSTWSPNDLKEFTETYNENQQNIQNLENQKKKVEQLEKKVKIMEQDVHNLILKRYHEEQIWSDKIRKLSTYGTLLLLVINLLSFFALHLLFEPRKRRKLVEAFEKETVAYIADIKRDQSEQMKIFEEQISSKLDALLASKEDINTKNNYSKLISYVKMVFKNIHFQLIKFIEWFPVWKY</sequence>
<keyword evidence="8 10" id="KW-0472">Membrane</keyword>